<keyword evidence="1" id="KW-1133">Transmembrane helix</keyword>
<keyword evidence="3" id="KW-1185">Reference proteome</keyword>
<dbReference type="RefSeq" id="WP_165137977.1">
    <property type="nucleotide sequence ID" value="NZ_CP049254.1"/>
</dbReference>
<feature type="transmembrane region" description="Helical" evidence="1">
    <location>
        <begin position="35"/>
        <end position="60"/>
    </location>
</feature>
<feature type="transmembrane region" description="Helical" evidence="1">
    <location>
        <begin position="72"/>
        <end position="94"/>
    </location>
</feature>
<dbReference type="Proteomes" id="UP001519362">
    <property type="component" value="Unassembled WGS sequence"/>
</dbReference>
<protein>
    <recommendedName>
        <fullName evidence="4">Integral membrane protein</fullName>
    </recommendedName>
</protein>
<reference evidence="2 3" key="1">
    <citation type="submission" date="2021-03" db="EMBL/GenBank/DDBJ databases">
        <title>Sequencing the genomes of 1000 actinobacteria strains.</title>
        <authorList>
            <person name="Klenk H.-P."/>
        </authorList>
    </citation>
    <scope>NUCLEOTIDE SEQUENCE [LARGE SCALE GENOMIC DNA]</scope>
    <source>
        <strain evidence="2 3">DSM 24221</strain>
    </source>
</reference>
<evidence type="ECO:0000313" key="3">
    <source>
        <dbReference type="Proteomes" id="UP001519362"/>
    </source>
</evidence>
<evidence type="ECO:0008006" key="4">
    <source>
        <dbReference type="Google" id="ProtNLM"/>
    </source>
</evidence>
<accession>A0ABS4ZKS8</accession>
<organism evidence="2 3">
    <name type="scientific">Microbacterium amylolyticum</name>
    <dbReference type="NCBI Taxonomy" id="936337"/>
    <lineage>
        <taxon>Bacteria</taxon>
        <taxon>Bacillati</taxon>
        <taxon>Actinomycetota</taxon>
        <taxon>Actinomycetes</taxon>
        <taxon>Micrococcales</taxon>
        <taxon>Microbacteriaceae</taxon>
        <taxon>Microbacterium</taxon>
    </lineage>
</organism>
<evidence type="ECO:0000313" key="2">
    <source>
        <dbReference type="EMBL" id="MBP2437902.1"/>
    </source>
</evidence>
<keyword evidence="1" id="KW-0812">Transmembrane</keyword>
<name>A0ABS4ZKS8_9MICO</name>
<comment type="caution">
    <text evidence="2">The sequence shown here is derived from an EMBL/GenBank/DDBJ whole genome shotgun (WGS) entry which is preliminary data.</text>
</comment>
<proteinExistence type="predicted"/>
<sequence>MIAHLGTILPSIVKTQLDSPIVNWDFIGISAATEIYGGIFTLVLILCGIALLTGAVLLAFGKIGQHQGAFTGGLWTVGLSIFVAALASSVAALINFGAGINLG</sequence>
<dbReference type="EMBL" id="JAGIOL010000002">
    <property type="protein sequence ID" value="MBP2437902.1"/>
    <property type="molecule type" value="Genomic_DNA"/>
</dbReference>
<gene>
    <name evidence="2" type="ORF">JOF34_002546</name>
</gene>
<evidence type="ECO:0000256" key="1">
    <source>
        <dbReference type="SAM" id="Phobius"/>
    </source>
</evidence>
<keyword evidence="1" id="KW-0472">Membrane</keyword>